<proteinExistence type="predicted"/>
<name>A0ABQ5EGR2_9ASTR</name>
<comment type="caution">
    <text evidence="1">The sequence shown here is derived from an EMBL/GenBank/DDBJ whole genome shotgun (WGS) entry which is preliminary data.</text>
</comment>
<keyword evidence="2" id="KW-1185">Reference proteome</keyword>
<reference evidence="1" key="2">
    <citation type="submission" date="2022-01" db="EMBL/GenBank/DDBJ databases">
        <authorList>
            <person name="Yamashiro T."/>
            <person name="Shiraishi A."/>
            <person name="Satake H."/>
            <person name="Nakayama K."/>
        </authorList>
    </citation>
    <scope>NUCLEOTIDE SEQUENCE</scope>
</reference>
<evidence type="ECO:0000313" key="1">
    <source>
        <dbReference type="EMBL" id="GJT50113.1"/>
    </source>
</evidence>
<protein>
    <submittedName>
        <fullName evidence="1">Uncharacterized protein</fullName>
    </submittedName>
</protein>
<accession>A0ABQ5EGR2</accession>
<dbReference type="EMBL" id="BQNB010016294">
    <property type="protein sequence ID" value="GJT50113.1"/>
    <property type="molecule type" value="Genomic_DNA"/>
</dbReference>
<sequence length="103" mass="11871">MAPVIDKIQSCNYLHEYPDVESRDQGLCTLNPEFALENLAVQTAPSLKQLRKINLRCSLHALAYIFEYNQNIVDKDNYEFIQSLISSSRTPSYDNPTIRSIFE</sequence>
<evidence type="ECO:0000313" key="2">
    <source>
        <dbReference type="Proteomes" id="UP001151760"/>
    </source>
</evidence>
<dbReference type="Proteomes" id="UP001151760">
    <property type="component" value="Unassembled WGS sequence"/>
</dbReference>
<gene>
    <name evidence="1" type="ORF">Tco_0976270</name>
</gene>
<reference evidence="1" key="1">
    <citation type="journal article" date="2022" name="Int. J. Mol. Sci.">
        <title>Draft Genome of Tanacetum Coccineum: Genomic Comparison of Closely Related Tanacetum-Family Plants.</title>
        <authorList>
            <person name="Yamashiro T."/>
            <person name="Shiraishi A."/>
            <person name="Nakayama K."/>
            <person name="Satake H."/>
        </authorList>
    </citation>
    <scope>NUCLEOTIDE SEQUENCE</scope>
</reference>
<organism evidence="1 2">
    <name type="scientific">Tanacetum coccineum</name>
    <dbReference type="NCBI Taxonomy" id="301880"/>
    <lineage>
        <taxon>Eukaryota</taxon>
        <taxon>Viridiplantae</taxon>
        <taxon>Streptophyta</taxon>
        <taxon>Embryophyta</taxon>
        <taxon>Tracheophyta</taxon>
        <taxon>Spermatophyta</taxon>
        <taxon>Magnoliopsida</taxon>
        <taxon>eudicotyledons</taxon>
        <taxon>Gunneridae</taxon>
        <taxon>Pentapetalae</taxon>
        <taxon>asterids</taxon>
        <taxon>campanulids</taxon>
        <taxon>Asterales</taxon>
        <taxon>Asteraceae</taxon>
        <taxon>Asteroideae</taxon>
        <taxon>Anthemideae</taxon>
        <taxon>Anthemidinae</taxon>
        <taxon>Tanacetum</taxon>
    </lineage>
</organism>